<keyword evidence="4 5" id="KW-0067">ATP-binding</keyword>
<organism evidence="7 8">
    <name type="scientific">Pseudoxanthomonas winnipegensis</name>
    <dbReference type="NCBI Taxonomy" id="2480810"/>
    <lineage>
        <taxon>Bacteria</taxon>
        <taxon>Pseudomonadati</taxon>
        <taxon>Pseudomonadota</taxon>
        <taxon>Gammaproteobacteria</taxon>
        <taxon>Lysobacterales</taxon>
        <taxon>Lysobacteraceae</taxon>
        <taxon>Pseudoxanthomonas</taxon>
    </lineage>
</organism>
<feature type="binding site" evidence="5">
    <location>
        <begin position="13"/>
        <end position="18"/>
    </location>
    <ligand>
        <name>ATP</name>
        <dbReference type="ChEBI" id="CHEBI:30616"/>
    </ligand>
</feature>
<keyword evidence="5" id="KW-0963">Cytoplasm</keyword>
<evidence type="ECO:0000256" key="6">
    <source>
        <dbReference type="RuleBase" id="RU004046"/>
    </source>
</evidence>
<dbReference type="Pfam" id="PF02685">
    <property type="entry name" value="Glucokinase"/>
    <property type="match status" value="1"/>
</dbReference>
<gene>
    <name evidence="5 7" type="primary">glk</name>
    <name evidence="7" type="ORF">EA660_14520</name>
</gene>
<reference evidence="7 8" key="1">
    <citation type="submission" date="2019-02" db="EMBL/GenBank/DDBJ databases">
        <title>WGS of Pseudoxanthomonas species novum from clinical isolates.</title>
        <authorList>
            <person name="Bernier A.-M."/>
            <person name="Bernard K."/>
            <person name="Vachon A."/>
        </authorList>
    </citation>
    <scope>NUCLEOTIDE SEQUENCE [LARGE SCALE GENOMIC DNA]</scope>
    <source>
        <strain evidence="7 8">NML171200</strain>
    </source>
</reference>
<evidence type="ECO:0000256" key="3">
    <source>
        <dbReference type="ARBA" id="ARBA00022777"/>
    </source>
</evidence>
<keyword evidence="3 5" id="KW-0418">Kinase</keyword>
<comment type="caution">
    <text evidence="7">The sequence shown here is derived from an EMBL/GenBank/DDBJ whole genome shotgun (WGS) entry which is preliminary data.</text>
</comment>
<evidence type="ECO:0000256" key="4">
    <source>
        <dbReference type="ARBA" id="ARBA00022840"/>
    </source>
</evidence>
<comment type="similarity">
    <text evidence="5 6">Belongs to the bacterial glucokinase family.</text>
</comment>
<dbReference type="Gene3D" id="3.40.367.20">
    <property type="match status" value="1"/>
</dbReference>
<comment type="subcellular location">
    <subcellularLocation>
        <location evidence="5">Cytoplasm</location>
    </subcellularLocation>
</comment>
<evidence type="ECO:0000256" key="2">
    <source>
        <dbReference type="ARBA" id="ARBA00022741"/>
    </source>
</evidence>
<keyword evidence="5" id="KW-0324">Glycolysis</keyword>
<protein>
    <recommendedName>
        <fullName evidence="5">Glucokinase</fullName>
        <ecNumber evidence="5">2.7.1.2</ecNumber>
    </recommendedName>
    <alternativeName>
        <fullName evidence="5">Glucose kinase</fullName>
    </alternativeName>
</protein>
<dbReference type="GO" id="GO:0005829">
    <property type="term" value="C:cytosol"/>
    <property type="evidence" value="ECO:0007669"/>
    <property type="project" value="TreeGrafter"/>
</dbReference>
<dbReference type="OrthoDB" id="9800595at2"/>
<evidence type="ECO:0000313" key="7">
    <source>
        <dbReference type="EMBL" id="TAA23829.1"/>
    </source>
</evidence>
<dbReference type="RefSeq" id="WP_130552152.1">
    <property type="nucleotide sequence ID" value="NZ_SHMC01000005.1"/>
</dbReference>
<dbReference type="GO" id="GO:0005536">
    <property type="term" value="F:D-glucose binding"/>
    <property type="evidence" value="ECO:0007669"/>
    <property type="project" value="InterPro"/>
</dbReference>
<dbReference type="InterPro" id="IPR003836">
    <property type="entry name" value="Glucokinase"/>
</dbReference>
<dbReference type="CDD" id="cd24008">
    <property type="entry name" value="ASKHA_NBD_GLK"/>
    <property type="match status" value="1"/>
</dbReference>
<dbReference type="GO" id="GO:0006096">
    <property type="term" value="P:glycolytic process"/>
    <property type="evidence" value="ECO:0007669"/>
    <property type="project" value="UniProtKB-UniRule"/>
</dbReference>
<keyword evidence="1 5" id="KW-0808">Transferase</keyword>
<evidence type="ECO:0000256" key="5">
    <source>
        <dbReference type="HAMAP-Rule" id="MF_00524"/>
    </source>
</evidence>
<dbReference type="EMBL" id="SHMC01000005">
    <property type="protein sequence ID" value="TAA23829.1"/>
    <property type="molecule type" value="Genomic_DNA"/>
</dbReference>
<dbReference type="PANTHER" id="PTHR47690:SF1">
    <property type="entry name" value="GLUCOKINASE"/>
    <property type="match status" value="1"/>
</dbReference>
<evidence type="ECO:0000313" key="8">
    <source>
        <dbReference type="Proteomes" id="UP000292627"/>
    </source>
</evidence>
<dbReference type="Proteomes" id="UP000292627">
    <property type="component" value="Unassembled WGS sequence"/>
</dbReference>
<keyword evidence="2 5" id="KW-0547">Nucleotide-binding</keyword>
<dbReference type="InterPro" id="IPR043129">
    <property type="entry name" value="ATPase_NBD"/>
</dbReference>
<dbReference type="PANTHER" id="PTHR47690">
    <property type="entry name" value="GLUCOKINASE"/>
    <property type="match status" value="1"/>
</dbReference>
<dbReference type="HAMAP" id="MF_00524">
    <property type="entry name" value="Glucokinase"/>
    <property type="match status" value="1"/>
</dbReference>
<dbReference type="GO" id="GO:0004340">
    <property type="term" value="F:glucokinase activity"/>
    <property type="evidence" value="ECO:0007669"/>
    <property type="project" value="UniProtKB-UniRule"/>
</dbReference>
<dbReference type="InterPro" id="IPR050201">
    <property type="entry name" value="Bacterial_glucokinase"/>
</dbReference>
<dbReference type="EC" id="2.7.1.2" evidence="5"/>
<name>A0A4Q8L7A0_9GAMM</name>
<comment type="catalytic activity">
    <reaction evidence="5">
        <text>D-glucose + ATP = D-glucose 6-phosphate + ADP + H(+)</text>
        <dbReference type="Rhea" id="RHEA:17825"/>
        <dbReference type="ChEBI" id="CHEBI:4167"/>
        <dbReference type="ChEBI" id="CHEBI:15378"/>
        <dbReference type="ChEBI" id="CHEBI:30616"/>
        <dbReference type="ChEBI" id="CHEBI:61548"/>
        <dbReference type="ChEBI" id="CHEBI:456216"/>
        <dbReference type="EC" id="2.7.1.2"/>
    </reaction>
</comment>
<dbReference type="GO" id="GO:0005524">
    <property type="term" value="F:ATP binding"/>
    <property type="evidence" value="ECO:0007669"/>
    <property type="project" value="UniProtKB-UniRule"/>
</dbReference>
<dbReference type="SUPFAM" id="SSF53067">
    <property type="entry name" value="Actin-like ATPase domain"/>
    <property type="match status" value="1"/>
</dbReference>
<proteinExistence type="inferred from homology"/>
<dbReference type="NCBIfam" id="TIGR00749">
    <property type="entry name" value="glk"/>
    <property type="match status" value="1"/>
</dbReference>
<dbReference type="Gene3D" id="3.30.420.40">
    <property type="match status" value="1"/>
</dbReference>
<accession>A0A4Q8L7A0</accession>
<sequence length="342" mass="36172">MSSPDPAQCVLLADIGGTNVRFALADTAADNPLLLDSTREYVVADFPSLADAAKHYMDQTGTTARNGVFAAAGRVDGDEVRVTNHPWVIRVPRLKKMLGFEGVKLMNDFAAQAMAASLLGPDDVAQVGPAPWKPVPLTRNLTYAVIGPGTGLGAGGLLVRDGKRYALETEGGHVSFPPGNPEEIEILERLSRQFGRVSNERLICGPGLVNIHRALSEMAGEDPGPMQPSDVTARAAEGDARCLHALDVFFAVFGAIAGDLVLTLGAWDGVFLCGGLVPRLLPQLQRSGFRQRFEHKGRFSPAMGKIPVLANLHKQPGLLGAAAMAVEVFGPPNKHAPAPPVA</sequence>
<evidence type="ECO:0000256" key="1">
    <source>
        <dbReference type="ARBA" id="ARBA00022679"/>
    </source>
</evidence>
<dbReference type="AlphaFoldDB" id="A0A4Q8L7A0"/>